<sequence>MRWSVPVLVVTALGLGALMSLGAGVKFGLVDERILPASDPVAVSSQLVRERFDGQESKPVEIILTGASEQQAADYATELSKLDHITRVQSVAGVTVDGQTDPRVAAAFADYLAGDQQRIVAVHDVEARGNDGVTLTQDIRALDEPFTVQVGGIAADYTDSLAGITRMLPWLVLWVFAATLILLFLFTGSVLLPLKAFLFNIMSLGATLGFLTWVFVGGHLKWLIGDFTTTGSIDASNIILIAVVTFGLSMDYELFLLSRIKEQHDAGLSTEDSVALGLQRSGPIITAAALVLAANFLPLAISGISSIKMLALGISFAIILDATVVRALLVPSLMKLFGSANWWAPRWMRWVYDKLGLSH</sequence>
<keyword evidence="5 6" id="KW-0472">Membrane</keyword>
<feature type="transmembrane region" description="Helical" evidence="6">
    <location>
        <begin position="284"/>
        <end position="304"/>
    </location>
</feature>
<dbReference type="Pfam" id="PF03176">
    <property type="entry name" value="MMPL"/>
    <property type="match status" value="1"/>
</dbReference>
<gene>
    <name evidence="8" type="ORF">UFOPK3516_00828</name>
</gene>
<organism evidence="8">
    <name type="scientific">freshwater metagenome</name>
    <dbReference type="NCBI Taxonomy" id="449393"/>
    <lineage>
        <taxon>unclassified sequences</taxon>
        <taxon>metagenomes</taxon>
        <taxon>ecological metagenomes</taxon>
    </lineage>
</organism>
<evidence type="ECO:0000256" key="2">
    <source>
        <dbReference type="ARBA" id="ARBA00022475"/>
    </source>
</evidence>
<evidence type="ECO:0000259" key="7">
    <source>
        <dbReference type="Pfam" id="PF03176"/>
    </source>
</evidence>
<protein>
    <submittedName>
        <fullName evidence="8">Unannotated protein</fullName>
    </submittedName>
</protein>
<reference evidence="8" key="1">
    <citation type="submission" date="2020-05" db="EMBL/GenBank/DDBJ databases">
        <authorList>
            <person name="Chiriac C."/>
            <person name="Salcher M."/>
            <person name="Ghai R."/>
            <person name="Kavagutti S V."/>
        </authorList>
    </citation>
    <scope>NUCLEOTIDE SEQUENCE</scope>
</reference>
<feature type="transmembrane region" description="Helical" evidence="6">
    <location>
        <begin position="236"/>
        <end position="257"/>
    </location>
</feature>
<keyword evidence="2" id="KW-1003">Cell membrane</keyword>
<dbReference type="InterPro" id="IPR050545">
    <property type="entry name" value="Mycobact_MmpL"/>
</dbReference>
<dbReference type="EMBL" id="CAFBMB010000052">
    <property type="protein sequence ID" value="CAB4898771.1"/>
    <property type="molecule type" value="Genomic_DNA"/>
</dbReference>
<dbReference type="Gene3D" id="1.20.1640.10">
    <property type="entry name" value="Multidrug efflux transporter AcrB transmembrane domain"/>
    <property type="match status" value="1"/>
</dbReference>
<accession>A0A6J7FTM5</accession>
<evidence type="ECO:0000313" key="8">
    <source>
        <dbReference type="EMBL" id="CAB4898771.1"/>
    </source>
</evidence>
<name>A0A6J7FTM5_9ZZZZ</name>
<evidence type="ECO:0000256" key="6">
    <source>
        <dbReference type="SAM" id="Phobius"/>
    </source>
</evidence>
<proteinExistence type="predicted"/>
<keyword evidence="3 6" id="KW-0812">Transmembrane</keyword>
<comment type="subcellular location">
    <subcellularLocation>
        <location evidence="1">Cell membrane</location>
        <topology evidence="1">Multi-pass membrane protein</topology>
    </subcellularLocation>
</comment>
<dbReference type="GO" id="GO:0005886">
    <property type="term" value="C:plasma membrane"/>
    <property type="evidence" value="ECO:0007669"/>
    <property type="project" value="UniProtKB-SubCell"/>
</dbReference>
<dbReference type="PANTHER" id="PTHR33406">
    <property type="entry name" value="MEMBRANE PROTEIN MJ1562-RELATED"/>
    <property type="match status" value="1"/>
</dbReference>
<evidence type="ECO:0000256" key="4">
    <source>
        <dbReference type="ARBA" id="ARBA00022989"/>
    </source>
</evidence>
<feature type="transmembrane region" description="Helical" evidence="6">
    <location>
        <begin position="167"/>
        <end position="185"/>
    </location>
</feature>
<dbReference type="AlphaFoldDB" id="A0A6J7FTM5"/>
<evidence type="ECO:0000256" key="3">
    <source>
        <dbReference type="ARBA" id="ARBA00022692"/>
    </source>
</evidence>
<keyword evidence="4 6" id="KW-1133">Transmembrane helix</keyword>
<dbReference type="SUPFAM" id="SSF82866">
    <property type="entry name" value="Multidrug efflux transporter AcrB transmembrane domain"/>
    <property type="match status" value="1"/>
</dbReference>
<dbReference type="PANTHER" id="PTHR33406:SF11">
    <property type="entry name" value="MEMBRANE PROTEIN SCO6666-RELATED"/>
    <property type="match status" value="1"/>
</dbReference>
<evidence type="ECO:0000256" key="1">
    <source>
        <dbReference type="ARBA" id="ARBA00004651"/>
    </source>
</evidence>
<dbReference type="InterPro" id="IPR004869">
    <property type="entry name" value="MMPL_dom"/>
</dbReference>
<feature type="domain" description="Membrane transport protein MMPL" evidence="7">
    <location>
        <begin position="34"/>
        <end position="346"/>
    </location>
</feature>
<feature type="transmembrane region" description="Helical" evidence="6">
    <location>
        <begin position="310"/>
        <end position="329"/>
    </location>
</feature>
<feature type="transmembrane region" description="Helical" evidence="6">
    <location>
        <begin position="197"/>
        <end position="216"/>
    </location>
</feature>
<evidence type="ECO:0000256" key="5">
    <source>
        <dbReference type="ARBA" id="ARBA00023136"/>
    </source>
</evidence>